<dbReference type="RefSeq" id="WP_069478993.1">
    <property type="nucleotide sequence ID" value="NZ_CP017111.1"/>
</dbReference>
<dbReference type="Gene3D" id="3.40.30.10">
    <property type="entry name" value="Glutaredoxin"/>
    <property type="match status" value="1"/>
</dbReference>
<dbReference type="SUPFAM" id="SSF52833">
    <property type="entry name" value="Thioredoxin-like"/>
    <property type="match status" value="1"/>
</dbReference>
<dbReference type="STRING" id="1193502.SHALO_2704"/>
<keyword evidence="3" id="KW-1185">Reference proteome</keyword>
<dbReference type="PANTHER" id="PTHR35272:SF3">
    <property type="entry name" value="THIOL:DISULFIDE INTERCHANGE PROTEIN DSBC"/>
    <property type="match status" value="1"/>
</dbReference>
<accession>A0A1D7TNA1</accession>
<dbReference type="Proteomes" id="UP000094609">
    <property type="component" value="Chromosome"/>
</dbReference>
<gene>
    <name evidence="2" type="ORF">SHALO_2704</name>
</gene>
<dbReference type="KEGG" id="shal:SHALO_2704"/>
<dbReference type="AlphaFoldDB" id="A0A1D7TNA1"/>
<organism evidence="2 3">
    <name type="scientific">Sulfurospirillum halorespirans DSM 13726</name>
    <dbReference type="NCBI Taxonomy" id="1193502"/>
    <lineage>
        <taxon>Bacteria</taxon>
        <taxon>Pseudomonadati</taxon>
        <taxon>Campylobacterota</taxon>
        <taxon>Epsilonproteobacteria</taxon>
        <taxon>Campylobacterales</taxon>
        <taxon>Sulfurospirillaceae</taxon>
        <taxon>Sulfurospirillum</taxon>
    </lineage>
</organism>
<dbReference type="PATRIC" id="fig|1193502.14.peg.2739"/>
<feature type="chain" id="PRO_5009099580" evidence="1">
    <location>
        <begin position="19"/>
        <end position="239"/>
    </location>
</feature>
<protein>
    <submittedName>
        <fullName evidence="2">Putative periplasmic thioredoxin domain-containing protein</fullName>
    </submittedName>
</protein>
<evidence type="ECO:0000256" key="1">
    <source>
        <dbReference type="SAM" id="SignalP"/>
    </source>
</evidence>
<keyword evidence="1" id="KW-0732">Signal</keyword>
<feature type="signal peptide" evidence="1">
    <location>
        <begin position="1"/>
        <end position="18"/>
    </location>
</feature>
<reference evidence="3" key="1">
    <citation type="submission" date="2016-08" db="EMBL/GenBank/DDBJ databases">
        <title>Complete genome sequence of the organohalide-respiring Epsilonproteobacterium Sulfurospirillum halorespirans.</title>
        <authorList>
            <person name="Goris T."/>
            <person name="Zimmermann J."/>
            <person name="Schenz B."/>
            <person name="Lemos M."/>
            <person name="Hackermueller J."/>
            <person name="Diekert G."/>
        </authorList>
    </citation>
    <scope>NUCLEOTIDE SEQUENCE [LARGE SCALE GENOMIC DNA]</scope>
    <source>
        <strain>DSM 13726</strain>
        <strain evidence="3">PCE-M2</strain>
    </source>
</reference>
<proteinExistence type="predicted"/>
<dbReference type="PANTHER" id="PTHR35272">
    <property type="entry name" value="THIOL:DISULFIDE INTERCHANGE PROTEIN DSBC-RELATED"/>
    <property type="match status" value="1"/>
</dbReference>
<dbReference type="InterPro" id="IPR051470">
    <property type="entry name" value="Thiol:disulfide_interchange"/>
</dbReference>
<sequence length="239" mass="27088">MKKYLLTLVALFSTTLFAATDAQIVEHFKSTVQVPNITIEIVSRKAVEGIDGMDFVTLSLSDGTRSQKLSIFTKDDLIFPDVISIKQGGSIKEMMEMAELQKKLSAIYKKEEKKNVISLGNDPKKETLVVFTDPECPYCRQELAQIEQRLTTNNLKLIFTPVHERSSLEKSVIIYNETSKVKTDADKIKILKKYYDENVKYEQKISDADVAHIDALKLKYFGAGIKGVPFIVKEKELLK</sequence>
<evidence type="ECO:0000313" key="3">
    <source>
        <dbReference type="Proteomes" id="UP000094609"/>
    </source>
</evidence>
<name>A0A1D7TNA1_9BACT</name>
<evidence type="ECO:0000313" key="2">
    <source>
        <dbReference type="EMBL" id="AOO66462.1"/>
    </source>
</evidence>
<dbReference type="InterPro" id="IPR036249">
    <property type="entry name" value="Thioredoxin-like_sf"/>
</dbReference>
<dbReference type="EMBL" id="CP017111">
    <property type="protein sequence ID" value="AOO66462.1"/>
    <property type="molecule type" value="Genomic_DNA"/>
</dbReference>